<evidence type="ECO:0000259" key="2">
    <source>
        <dbReference type="Pfam" id="PF22936"/>
    </source>
</evidence>
<dbReference type="Proteomes" id="UP000237105">
    <property type="component" value="Unassembled WGS sequence"/>
</dbReference>
<keyword evidence="4" id="KW-1185">Reference proteome</keyword>
<dbReference type="OrthoDB" id="1938972at2759"/>
<dbReference type="EMBL" id="JXTB01000375">
    <property type="protein sequence ID" value="PON43225.1"/>
    <property type="molecule type" value="Genomic_DNA"/>
</dbReference>
<feature type="chain" id="PRO_5015155762" description="Retrovirus-related Pol polyprotein from transposon TNT 1-94-like beta-barrel domain-containing protein" evidence="1">
    <location>
        <begin position="27"/>
        <end position="163"/>
    </location>
</feature>
<gene>
    <name evidence="3" type="ORF">PanWU01x14_275680</name>
</gene>
<dbReference type="AlphaFoldDB" id="A0A2P5B369"/>
<evidence type="ECO:0000313" key="4">
    <source>
        <dbReference type="Proteomes" id="UP000237105"/>
    </source>
</evidence>
<accession>A0A2P5B369</accession>
<proteinExistence type="predicted"/>
<dbReference type="Pfam" id="PF22936">
    <property type="entry name" value="Pol_BBD"/>
    <property type="match status" value="1"/>
</dbReference>
<evidence type="ECO:0000313" key="3">
    <source>
        <dbReference type="EMBL" id="PON43225.1"/>
    </source>
</evidence>
<feature type="signal peptide" evidence="1">
    <location>
        <begin position="1"/>
        <end position="26"/>
    </location>
</feature>
<evidence type="ECO:0000256" key="1">
    <source>
        <dbReference type="SAM" id="SignalP"/>
    </source>
</evidence>
<sequence length="163" mass="17786">MMLSTSFTICICFLVSLSAIFSSTRSWIVDSGAPRHICSNANAFVSWKPLTHATVTLPNHTPISVSLFGDVKLSPLLILKDVLHVPKFRFNLISVSALTVASHLVVSFLHDSLIIQDLHNKTMIGRGNKVDDLYILDADSVTRSHGSCPVYPLISVNKVSAIV</sequence>
<organism evidence="3 4">
    <name type="scientific">Parasponia andersonii</name>
    <name type="common">Sponia andersonii</name>
    <dbReference type="NCBI Taxonomy" id="3476"/>
    <lineage>
        <taxon>Eukaryota</taxon>
        <taxon>Viridiplantae</taxon>
        <taxon>Streptophyta</taxon>
        <taxon>Embryophyta</taxon>
        <taxon>Tracheophyta</taxon>
        <taxon>Spermatophyta</taxon>
        <taxon>Magnoliopsida</taxon>
        <taxon>eudicotyledons</taxon>
        <taxon>Gunneridae</taxon>
        <taxon>Pentapetalae</taxon>
        <taxon>rosids</taxon>
        <taxon>fabids</taxon>
        <taxon>Rosales</taxon>
        <taxon>Cannabaceae</taxon>
        <taxon>Parasponia</taxon>
    </lineage>
</organism>
<protein>
    <recommendedName>
        <fullName evidence="2">Retrovirus-related Pol polyprotein from transposon TNT 1-94-like beta-barrel domain-containing protein</fullName>
    </recommendedName>
</protein>
<reference evidence="4" key="1">
    <citation type="submission" date="2016-06" db="EMBL/GenBank/DDBJ databases">
        <title>Parallel loss of symbiosis genes in relatives of nitrogen-fixing non-legume Parasponia.</title>
        <authorList>
            <person name="Van Velzen R."/>
            <person name="Holmer R."/>
            <person name="Bu F."/>
            <person name="Rutten L."/>
            <person name="Van Zeijl A."/>
            <person name="Liu W."/>
            <person name="Santuari L."/>
            <person name="Cao Q."/>
            <person name="Sharma T."/>
            <person name="Shen D."/>
            <person name="Roswanjaya Y."/>
            <person name="Wardhani T."/>
            <person name="Kalhor M.S."/>
            <person name="Jansen J."/>
            <person name="Van den Hoogen J."/>
            <person name="Gungor B."/>
            <person name="Hartog M."/>
            <person name="Hontelez J."/>
            <person name="Verver J."/>
            <person name="Yang W.-C."/>
            <person name="Schijlen E."/>
            <person name="Repin R."/>
            <person name="Schilthuizen M."/>
            <person name="Schranz E."/>
            <person name="Heidstra R."/>
            <person name="Miyata K."/>
            <person name="Fedorova E."/>
            <person name="Kohlen W."/>
            <person name="Bisseling T."/>
            <person name="Smit S."/>
            <person name="Geurts R."/>
        </authorList>
    </citation>
    <scope>NUCLEOTIDE SEQUENCE [LARGE SCALE GENOMIC DNA]</scope>
    <source>
        <strain evidence="4">cv. WU1-14</strain>
    </source>
</reference>
<feature type="domain" description="Retrovirus-related Pol polyprotein from transposon TNT 1-94-like beta-barrel" evidence="2">
    <location>
        <begin position="27"/>
        <end position="99"/>
    </location>
</feature>
<comment type="caution">
    <text evidence="3">The sequence shown here is derived from an EMBL/GenBank/DDBJ whole genome shotgun (WGS) entry which is preliminary data.</text>
</comment>
<dbReference type="InterPro" id="IPR054722">
    <property type="entry name" value="PolX-like_BBD"/>
</dbReference>
<name>A0A2P5B369_PARAD</name>
<keyword evidence="1" id="KW-0732">Signal</keyword>